<protein>
    <submittedName>
        <fullName evidence="3">Uncharacterized protein DUF4440</fullName>
    </submittedName>
</protein>
<evidence type="ECO:0000259" key="2">
    <source>
        <dbReference type="Pfam" id="PF14534"/>
    </source>
</evidence>
<feature type="signal peptide" evidence="1">
    <location>
        <begin position="1"/>
        <end position="26"/>
    </location>
</feature>
<organism evidence="3 4">
    <name type="scientific">Mucilaginibacter frigoritolerans</name>
    <dbReference type="NCBI Taxonomy" id="652788"/>
    <lineage>
        <taxon>Bacteria</taxon>
        <taxon>Pseudomonadati</taxon>
        <taxon>Bacteroidota</taxon>
        <taxon>Sphingobacteriia</taxon>
        <taxon>Sphingobacteriales</taxon>
        <taxon>Sphingobacteriaceae</taxon>
        <taxon>Mucilaginibacter</taxon>
    </lineage>
</organism>
<comment type="caution">
    <text evidence="3">The sequence shown here is derived from an EMBL/GenBank/DDBJ whole genome shotgun (WGS) entry which is preliminary data.</text>
</comment>
<dbReference type="Gene3D" id="3.10.450.50">
    <property type="match status" value="1"/>
</dbReference>
<gene>
    <name evidence="3" type="ORF">JN11_04300</name>
</gene>
<keyword evidence="4" id="KW-1185">Reference proteome</keyword>
<sequence length="151" mass="16728">MKNRFSTIKLSFLFIIILMESQQLFAQQSNSVKEVTIAVEQLRKAMINADSLELDKLAAPELSYGHSGGLLQNKQEFIHSFTSGASVFVNIELSNQTVEIVDNTAIVRHLLTADTNDKGKGSGTVKINILLVWIKNKAGEWKLLARQAVKA</sequence>
<dbReference type="SUPFAM" id="SSF54427">
    <property type="entry name" value="NTF2-like"/>
    <property type="match status" value="1"/>
</dbReference>
<evidence type="ECO:0000313" key="3">
    <source>
        <dbReference type="EMBL" id="TWI95561.1"/>
    </source>
</evidence>
<feature type="chain" id="PRO_5022079142" evidence="1">
    <location>
        <begin position="27"/>
        <end position="151"/>
    </location>
</feature>
<proteinExistence type="predicted"/>
<dbReference type="AlphaFoldDB" id="A0A562TPQ0"/>
<accession>A0A562TPQ0</accession>
<feature type="domain" description="DUF4440" evidence="2">
    <location>
        <begin position="39"/>
        <end position="143"/>
    </location>
</feature>
<dbReference type="EMBL" id="VLLI01000015">
    <property type="protein sequence ID" value="TWI95561.1"/>
    <property type="molecule type" value="Genomic_DNA"/>
</dbReference>
<dbReference type="InterPro" id="IPR032710">
    <property type="entry name" value="NTF2-like_dom_sf"/>
</dbReference>
<dbReference type="InterPro" id="IPR027843">
    <property type="entry name" value="DUF4440"/>
</dbReference>
<evidence type="ECO:0000313" key="4">
    <source>
        <dbReference type="Proteomes" id="UP000317010"/>
    </source>
</evidence>
<dbReference type="Pfam" id="PF14534">
    <property type="entry name" value="DUF4440"/>
    <property type="match status" value="1"/>
</dbReference>
<keyword evidence="1" id="KW-0732">Signal</keyword>
<dbReference type="Proteomes" id="UP000317010">
    <property type="component" value="Unassembled WGS sequence"/>
</dbReference>
<evidence type="ECO:0000256" key="1">
    <source>
        <dbReference type="SAM" id="SignalP"/>
    </source>
</evidence>
<name>A0A562TPQ0_9SPHI</name>
<reference evidence="3 4" key="1">
    <citation type="submission" date="2019-07" db="EMBL/GenBank/DDBJ databases">
        <title>Genomic Encyclopedia of Archaeal and Bacterial Type Strains, Phase II (KMG-II): from individual species to whole genera.</title>
        <authorList>
            <person name="Goeker M."/>
        </authorList>
    </citation>
    <scope>NUCLEOTIDE SEQUENCE [LARGE SCALE GENOMIC DNA]</scope>
    <source>
        <strain evidence="3 4">ATCC BAA-1854</strain>
    </source>
</reference>